<dbReference type="Proteomes" id="UP001500493">
    <property type="component" value="Unassembled WGS sequence"/>
</dbReference>
<feature type="region of interest" description="Disordered" evidence="1">
    <location>
        <begin position="640"/>
        <end position="668"/>
    </location>
</feature>
<keyword evidence="2" id="KW-0472">Membrane</keyword>
<protein>
    <recommendedName>
        <fullName evidence="7">Ribosome control protein 1 domain-containing protein</fullName>
    </recommendedName>
</protein>
<dbReference type="EMBL" id="JBAMZM010000024">
    <property type="protein sequence ID" value="KAL0504910.1"/>
    <property type="molecule type" value="Genomic_DNA"/>
</dbReference>
<evidence type="ECO:0000313" key="3">
    <source>
        <dbReference type="EMBL" id="KAL0504910.1"/>
    </source>
</evidence>
<feature type="region of interest" description="Disordered" evidence="1">
    <location>
        <begin position="288"/>
        <end position="313"/>
    </location>
</feature>
<evidence type="ECO:0008006" key="7">
    <source>
        <dbReference type="Google" id="ProtNLM"/>
    </source>
</evidence>
<sequence length="1357" mass="146494">MPCPPSLRSSPLPLPHLSPTHPPLCAPFHTCTHQCTLGCVTDFTVVFFLLLLYLLCISAAPLPVFFCDPEMFFAPPAKVARTQRLTVTSSAAAPYVYKRVTEADSGLTEASPTSLDGAVVFDAANGRTIPVSSFLSGAGAHLCWMVDENTKLLRLWNVSRPGWRTAAPRLAEIPYFAAATEGLPMFVSEMGGEEESLAFCSERGAIASLDHSIEVQMIDEDDAALMASSFVCARRWVNAEAVIVTVLGTTAGVLVVDLKYDGTHTTMRFDRRDPASFRWVRGGRDNLLQHKNSGDAEGCPATPPPYTAEEEGQQQLLNEDAQTGRPSASANVSSWLWHSLKSLVASGNGTSSDRQGGWTGPGGAASVSSVWPLSAVDRGQRGDSPLAFTHVQLRHHYPDQVVAISALGEVFLLDFSPVPPLVAGTAPRPRISIKWATSLPSSLGRSGRVVACTESQHKVCVLYYVRSSSAHPLPALWLVTLDASLGKVVNYVVLNAVADVVSSAARLPSHHVKLFSGDTHCVVLISIGAYVLRVNNQVGVRQPCSSEDTICFAHLEQAVVSLLREDGSLVTLDARGPHLTVRDALAARMVPVASSDGPRRLHDGDDSGESELKSILDAVRTDPTLSLDSAVLYASESLSSSSDSHYPRWQGSGNRGNSSGVGTGNWARRNLNTEDKNIVQRVTRQLTCQQQAHRCFLMAVLRHEEVRKQLSQATISQMMSVQEALVSLCALRSMQNVGLQAQQSLSSDPDSVTHRVLPPLSDMLGVAPSGGCDGAYLLPRRPYRHDATQDGSNDASGAQAASRLVKSTEQIERCQQIMRRAIVAVADAIRAEQKAALGGASTGLEGSVQGLTAAEVCFADPSNLARLLCFVGVYLSEVRQTVSLPLEEKFAECYAAGCIYVVVAQSIMESREETRSVYEIPKGVLSCMWTGSSDPVRGIALCFSQACVHLSNTLADVCDVASSNINAGTDSNANAVDAAARLASAATLSSLALQKCDMLDVVTYLLYFFLTNNPHHDSRFVSSVVTNTLLREPFLNGPVGYPYGAPAASRGCVEVGLRVLRVCETLALRFDAMPILMTFALSTPIDDPASCPEQYERLQSYCQQNSLVLDAALQTLWEQRREWELLSLPAVLPGCPDARARRNSFLEAQAPHLLWLADPGRYDALTAEGQASPPYIPYGEDQLKHRSRCNAMARLAWVATGAAPSSRINDVELSESIVAGQQEFLGPDYNAVTLGAQAAVQRLLEKRDCVAAWVQAAVIASHTMQPTSEDLLVQVLRRCRAHDGESCLRSILANSVSELETDANLRQTALGQVIVACVKLQDTETLYRVCETLLTAEELTLLSSWVAYLWTASHERA</sequence>
<feature type="transmembrane region" description="Helical" evidence="2">
    <location>
        <begin position="43"/>
        <end position="66"/>
    </location>
</feature>
<dbReference type="Proteomes" id="UP001443563">
    <property type="component" value="Unassembled WGS sequence"/>
</dbReference>
<organism evidence="4 6">
    <name type="scientific">Leishmania shawi</name>
    <dbReference type="NCBI Taxonomy" id="5680"/>
    <lineage>
        <taxon>Eukaryota</taxon>
        <taxon>Discoba</taxon>
        <taxon>Euglenozoa</taxon>
        <taxon>Kinetoplastea</taxon>
        <taxon>Metakinetoplastina</taxon>
        <taxon>Trypanosomatida</taxon>
        <taxon>Trypanosomatidae</taxon>
        <taxon>Leishmaniinae</taxon>
        <taxon>Leishmania</taxon>
        <taxon>Leishmania guyanensis species complex</taxon>
    </lineage>
</organism>
<reference evidence="4 5" key="1">
    <citation type="submission" date="2024-02" db="EMBL/GenBank/DDBJ databases">
        <title>FIRST GENOME SEQUENCES OF Leishmania (Viannia) shawi, Leishmania (Viannia) lindenbergi AND Leishmania (Viannia) utingensis.</title>
        <authorList>
            <person name="Resadore F."/>
            <person name="Custodio M.G.F."/>
            <person name="Boite M.C."/>
            <person name="Cupolillo E."/>
            <person name="Ferreira G.E.M."/>
        </authorList>
    </citation>
    <scope>NUCLEOTIDE SEQUENCE</scope>
    <source>
        <strain evidence="3 5">MCEB/BR/1984/M8408</strain>
        <strain evidence="4">MHOM/BR/2013/18 LTA MLF</strain>
    </source>
</reference>
<evidence type="ECO:0000256" key="2">
    <source>
        <dbReference type="SAM" id="Phobius"/>
    </source>
</evidence>
<name>A0AAW3BV91_9TRYP</name>
<feature type="compositionally biased region" description="Low complexity" evidence="1">
    <location>
        <begin position="651"/>
        <end position="660"/>
    </location>
</feature>
<evidence type="ECO:0000313" key="5">
    <source>
        <dbReference type="Proteomes" id="UP001443563"/>
    </source>
</evidence>
<dbReference type="EMBL" id="JBAMZJ010000024">
    <property type="protein sequence ID" value="KAL0525367.1"/>
    <property type="molecule type" value="Genomic_DNA"/>
</dbReference>
<comment type="caution">
    <text evidence="4">The sequence shown here is derived from an EMBL/GenBank/DDBJ whole genome shotgun (WGS) entry which is preliminary data.</text>
</comment>
<keyword evidence="5" id="KW-1185">Reference proteome</keyword>
<proteinExistence type="predicted"/>
<evidence type="ECO:0000313" key="4">
    <source>
        <dbReference type="EMBL" id="KAL0525367.1"/>
    </source>
</evidence>
<gene>
    <name evidence="3" type="ORF">Q4I29_003771</name>
    <name evidence="4" type="ORF">Q4I32_003825</name>
</gene>
<accession>A0AAW3BV91</accession>
<keyword evidence="2" id="KW-1133">Transmembrane helix</keyword>
<keyword evidence="2" id="KW-0812">Transmembrane</keyword>
<evidence type="ECO:0000313" key="6">
    <source>
        <dbReference type="Proteomes" id="UP001500493"/>
    </source>
</evidence>
<evidence type="ECO:0000256" key="1">
    <source>
        <dbReference type="SAM" id="MobiDB-lite"/>
    </source>
</evidence>